<keyword evidence="2" id="KW-1185">Reference proteome</keyword>
<evidence type="ECO:0000313" key="1">
    <source>
        <dbReference type="EMBL" id="KAF7258476.1"/>
    </source>
</evidence>
<name>A0A8S9YYU9_9TREM</name>
<organism evidence="1 2">
    <name type="scientific">Paragonimus skrjabini miyazakii</name>
    <dbReference type="NCBI Taxonomy" id="59628"/>
    <lineage>
        <taxon>Eukaryota</taxon>
        <taxon>Metazoa</taxon>
        <taxon>Spiralia</taxon>
        <taxon>Lophotrochozoa</taxon>
        <taxon>Platyhelminthes</taxon>
        <taxon>Trematoda</taxon>
        <taxon>Digenea</taxon>
        <taxon>Plagiorchiida</taxon>
        <taxon>Troglotremata</taxon>
        <taxon>Troglotrematidae</taxon>
        <taxon>Paragonimus</taxon>
    </lineage>
</organism>
<proteinExistence type="predicted"/>
<gene>
    <name evidence="1" type="ORF">EG68_05111</name>
</gene>
<dbReference type="EMBL" id="JTDE01001704">
    <property type="protein sequence ID" value="KAF7258476.1"/>
    <property type="molecule type" value="Genomic_DNA"/>
</dbReference>
<accession>A0A8S9YYU9</accession>
<dbReference type="AlphaFoldDB" id="A0A8S9YYU9"/>
<protein>
    <submittedName>
        <fullName evidence="1">Uncharacterized protein</fullName>
    </submittedName>
</protein>
<dbReference type="Proteomes" id="UP000822476">
    <property type="component" value="Unassembled WGS sequence"/>
</dbReference>
<evidence type="ECO:0000313" key="2">
    <source>
        <dbReference type="Proteomes" id="UP000822476"/>
    </source>
</evidence>
<sequence length="143" mass="15374">MLSSGSWSRASSAMKNLPGIKGICDSYHETLPLFTRVVKVKCEPAIPRLASGQGDPAALSDIVTDELPVAASADRGMTVVDAPVVDCQSRLKMKDVGNDEGLPTVDIQGVFLILDECRSFDLVQRGTEVITSVPWTICKIQLI</sequence>
<reference evidence="1" key="1">
    <citation type="submission" date="2019-07" db="EMBL/GenBank/DDBJ databases">
        <title>Annotation for the trematode Paragonimus miyazaki's.</title>
        <authorList>
            <person name="Choi Y.-J."/>
        </authorList>
    </citation>
    <scope>NUCLEOTIDE SEQUENCE</scope>
    <source>
        <strain evidence="1">Japan</strain>
    </source>
</reference>
<comment type="caution">
    <text evidence="1">The sequence shown here is derived from an EMBL/GenBank/DDBJ whole genome shotgun (WGS) entry which is preliminary data.</text>
</comment>